<evidence type="ECO:0000256" key="16">
    <source>
        <dbReference type="PIRSR" id="PIRSR000350-3"/>
    </source>
</evidence>
<dbReference type="GO" id="GO:0050661">
    <property type="term" value="F:NADP binding"/>
    <property type="evidence" value="ECO:0007669"/>
    <property type="project" value="InterPro"/>
</dbReference>
<keyword evidence="11 18" id="KW-0560">Oxidoreductase</keyword>
<feature type="binding site" evidence="16">
    <location>
        <position position="323"/>
    </location>
    <ligand>
        <name>FAD</name>
        <dbReference type="ChEBI" id="CHEBI:57692"/>
    </ligand>
</feature>
<dbReference type="GO" id="GO:0050660">
    <property type="term" value="F:flavin adenine dinucleotide binding"/>
    <property type="evidence" value="ECO:0007669"/>
    <property type="project" value="InterPro"/>
</dbReference>
<evidence type="ECO:0000256" key="4">
    <source>
        <dbReference type="ARBA" id="ARBA00014791"/>
    </source>
</evidence>
<dbReference type="PROSITE" id="PS00076">
    <property type="entry name" value="PYRIDINE_REDOX_1"/>
    <property type="match status" value="1"/>
</dbReference>
<evidence type="ECO:0000256" key="5">
    <source>
        <dbReference type="ARBA" id="ARBA00022466"/>
    </source>
</evidence>
<evidence type="ECO:0000256" key="1">
    <source>
        <dbReference type="ARBA" id="ARBA00007532"/>
    </source>
</evidence>
<keyword evidence="6 18" id="KW-0285">Flavoprotein</keyword>
<gene>
    <name evidence="21" type="primary">merA</name>
    <name evidence="21" type="ORF">HYW89_04000</name>
</gene>
<reference evidence="21 22" key="1">
    <citation type="submission" date="2020-07" db="EMBL/GenBank/DDBJ databases">
        <title>Huge and variable diversity of episymbiotic CPR bacteria and DPANN archaea in groundwater ecosystems.</title>
        <authorList>
            <person name="He C.Y."/>
            <person name="Keren R."/>
            <person name="Whittaker M."/>
            <person name="Farag I.F."/>
            <person name="Doudna J."/>
            <person name="Cate J.H.D."/>
            <person name="Banfield J.F."/>
        </authorList>
    </citation>
    <scope>NUCLEOTIDE SEQUENCE [LARGE SCALE GENOMIC DNA]</scope>
    <source>
        <strain evidence="21">NC_groundwater_541_Ag_S-0.1um_46_50</strain>
    </source>
</reference>
<feature type="domain" description="Pyridine nucleotide-disulphide oxidoreductase dimerisation" evidence="19">
    <location>
        <begin position="364"/>
        <end position="473"/>
    </location>
</feature>
<protein>
    <recommendedName>
        <fullName evidence="4">Mercuric reductase</fullName>
        <ecNumber evidence="3">1.16.1.1</ecNumber>
    </recommendedName>
    <alternativeName>
        <fullName evidence="14">Hg(II) reductase</fullName>
    </alternativeName>
</protein>
<evidence type="ECO:0000256" key="9">
    <source>
        <dbReference type="ARBA" id="ARBA00022857"/>
    </source>
</evidence>
<evidence type="ECO:0000259" key="19">
    <source>
        <dbReference type="Pfam" id="PF02852"/>
    </source>
</evidence>
<dbReference type="Proteomes" id="UP000595618">
    <property type="component" value="Chromosome"/>
</dbReference>
<dbReference type="PRINTS" id="PR00411">
    <property type="entry name" value="PNDRDTASEI"/>
</dbReference>
<dbReference type="InterPro" id="IPR012999">
    <property type="entry name" value="Pyr_OxRdtase_I_AS"/>
</dbReference>
<comment type="subunit">
    <text evidence="2">Homodimer.</text>
</comment>
<keyword evidence="5" id="KW-0475">Mercuric resistance</keyword>
<dbReference type="InterPro" id="IPR001100">
    <property type="entry name" value="Pyr_nuc-diS_OxRdtase"/>
</dbReference>
<evidence type="ECO:0000259" key="20">
    <source>
        <dbReference type="Pfam" id="PF07992"/>
    </source>
</evidence>
<evidence type="ECO:0000256" key="12">
    <source>
        <dbReference type="ARBA" id="ARBA00023157"/>
    </source>
</evidence>
<keyword evidence="8 16" id="KW-0274">FAD</keyword>
<keyword evidence="12" id="KW-1015">Disulfide bond</keyword>
<comment type="cofactor">
    <cofactor evidence="16">
        <name>FAD</name>
        <dbReference type="ChEBI" id="CHEBI:57692"/>
    </cofactor>
    <text evidence="16">Binds 1 FAD per subunit.</text>
</comment>
<evidence type="ECO:0000256" key="14">
    <source>
        <dbReference type="ARBA" id="ARBA00031725"/>
    </source>
</evidence>
<dbReference type="InterPro" id="IPR036188">
    <property type="entry name" value="FAD/NAD-bd_sf"/>
</dbReference>
<keyword evidence="9" id="KW-0521">NADP</keyword>
<dbReference type="InterPro" id="IPR016156">
    <property type="entry name" value="FAD/NAD-linked_Rdtase_dimer_sf"/>
</dbReference>
<dbReference type="GO" id="GO:0050787">
    <property type="term" value="P:detoxification of mercury ion"/>
    <property type="evidence" value="ECO:0007669"/>
    <property type="project" value="InterPro"/>
</dbReference>
<evidence type="ECO:0000256" key="8">
    <source>
        <dbReference type="ARBA" id="ARBA00022827"/>
    </source>
</evidence>
<evidence type="ECO:0000256" key="3">
    <source>
        <dbReference type="ARBA" id="ARBA00012661"/>
    </source>
</evidence>
<dbReference type="InterPro" id="IPR021179">
    <property type="entry name" value="Mercury_reductase_MerA"/>
</dbReference>
<sequence>MNKFDYQFIIIGGGAAGFAAAIKADSLKIKTLMISGGKVPLGGTCINVGCMPSKRLLTAAEAYWNAKNSKFDGVKSAAPELSFEEVIKSKDALINKLQSKAYAGTLKFLVYVTLKEGDPEGVAPRPYGAGAKFIDEHTIEVNGEKITGEKFLISTGSSTFIPPISGLINVDYLTNIEALSLKELPKSMVILGGGPLGLEFSQIYNRFGTKVTVLQSADRIADREEPELSNFLQKKLEEEGITIHTSAQTKSVSRHDGLIEVQADVRGKEVIIKAEKILVATGVRANTQPLNLESIGVGIGKKGGVVTNEFLQTDLPHVFAAGDVVDQYGDEINPKLETTAGREGFVAASNLLENKGLKMDFRSTPHAIFTDPPLVSVGLTDAQVVKQSGLTCSCRTLSLELVPKAHILEAADGLIKMAIDAKTEEVVGIHMAGARAEEVISMASFIIKNRMKLDDIIENTFIFPTMAESIKWVAQSFRKDVSKLSCCTE</sequence>
<evidence type="ECO:0000256" key="11">
    <source>
        <dbReference type="ARBA" id="ARBA00023002"/>
    </source>
</evidence>
<dbReference type="GO" id="GO:0045340">
    <property type="term" value="F:mercury ion binding"/>
    <property type="evidence" value="ECO:0007669"/>
    <property type="project" value="InterPro"/>
</dbReference>
<dbReference type="Gene3D" id="3.30.390.30">
    <property type="match status" value="1"/>
</dbReference>
<feature type="binding site" evidence="16">
    <location>
        <begin position="155"/>
        <end position="157"/>
    </location>
    <ligand>
        <name>FAD</name>
        <dbReference type="ChEBI" id="CHEBI:57692"/>
    </ligand>
</feature>
<dbReference type="GO" id="GO:0016152">
    <property type="term" value="F:mercury (II) reductase (NADP+) activity"/>
    <property type="evidence" value="ECO:0007669"/>
    <property type="project" value="UniProtKB-EC"/>
</dbReference>
<dbReference type="NCBIfam" id="TIGR02053">
    <property type="entry name" value="MerA"/>
    <property type="match status" value="1"/>
</dbReference>
<comment type="similarity">
    <text evidence="1 18">Belongs to the class-I pyridine nucleotide-disulfide oxidoreductase family.</text>
</comment>
<dbReference type="InterPro" id="IPR023753">
    <property type="entry name" value="FAD/NAD-binding_dom"/>
</dbReference>
<proteinExistence type="inferred from homology"/>
<dbReference type="EC" id="1.16.1.1" evidence="3"/>
<keyword evidence="7" id="KW-0479">Metal-binding</keyword>
<dbReference type="GO" id="GO:0016668">
    <property type="term" value="F:oxidoreductase activity, acting on a sulfur group of donors, NAD(P) as acceptor"/>
    <property type="evidence" value="ECO:0007669"/>
    <property type="project" value="InterPro"/>
</dbReference>
<evidence type="ECO:0000313" key="22">
    <source>
        <dbReference type="Proteomes" id="UP000595618"/>
    </source>
</evidence>
<feature type="binding site" evidence="16">
    <location>
        <position position="54"/>
    </location>
    <ligand>
        <name>FAD</name>
        <dbReference type="ChEBI" id="CHEBI:57692"/>
    </ligand>
</feature>
<feature type="binding site" evidence="16">
    <location>
        <position position="282"/>
    </location>
    <ligand>
        <name>NAD(+)</name>
        <dbReference type="ChEBI" id="CHEBI:57540"/>
    </ligand>
</feature>
<dbReference type="Pfam" id="PF02852">
    <property type="entry name" value="Pyr_redox_dim"/>
    <property type="match status" value="1"/>
</dbReference>
<evidence type="ECO:0000256" key="15">
    <source>
        <dbReference type="ARBA" id="ARBA00048984"/>
    </source>
</evidence>
<dbReference type="Pfam" id="PF07992">
    <property type="entry name" value="Pyr_redox_2"/>
    <property type="match status" value="1"/>
</dbReference>
<dbReference type="Gene3D" id="3.50.50.60">
    <property type="entry name" value="FAD/NAD(P)-binding domain"/>
    <property type="match status" value="2"/>
</dbReference>
<keyword evidence="16" id="KW-0520">NAD</keyword>
<evidence type="ECO:0000256" key="13">
    <source>
        <dbReference type="ARBA" id="ARBA00023284"/>
    </source>
</evidence>
<feature type="disulfide bond" description="Redox-active" evidence="17">
    <location>
        <begin position="45"/>
        <end position="50"/>
    </location>
</feature>
<dbReference type="PIRSF" id="PIRSF000350">
    <property type="entry name" value="Mercury_reductase_MerA"/>
    <property type="match status" value="1"/>
</dbReference>
<dbReference type="SUPFAM" id="SSF55424">
    <property type="entry name" value="FAD/NAD-linked reductases, dimerisation (C-terminal) domain"/>
    <property type="match status" value="1"/>
</dbReference>
<dbReference type="PANTHER" id="PTHR43014">
    <property type="entry name" value="MERCURIC REDUCTASE"/>
    <property type="match status" value="1"/>
</dbReference>
<feature type="binding site" evidence="16">
    <location>
        <begin position="192"/>
        <end position="199"/>
    </location>
    <ligand>
        <name>NAD(+)</name>
        <dbReference type="ChEBI" id="CHEBI:57540"/>
    </ligand>
</feature>
<evidence type="ECO:0000256" key="18">
    <source>
        <dbReference type="RuleBase" id="RU003691"/>
    </source>
</evidence>
<comment type="catalytic activity">
    <reaction evidence="15">
        <text>Hg + NADP(+) + H(+) = Hg(2+) + NADPH</text>
        <dbReference type="Rhea" id="RHEA:23856"/>
        <dbReference type="ChEBI" id="CHEBI:15378"/>
        <dbReference type="ChEBI" id="CHEBI:16170"/>
        <dbReference type="ChEBI" id="CHEBI:16793"/>
        <dbReference type="ChEBI" id="CHEBI:57783"/>
        <dbReference type="ChEBI" id="CHEBI:58349"/>
        <dbReference type="EC" id="1.16.1.1"/>
    </reaction>
</comment>
<dbReference type="GO" id="GO:0003955">
    <property type="term" value="F:NAD(P)H dehydrogenase (quinone) activity"/>
    <property type="evidence" value="ECO:0007669"/>
    <property type="project" value="TreeGrafter"/>
</dbReference>
<dbReference type="InterPro" id="IPR004099">
    <property type="entry name" value="Pyr_nucl-diS_OxRdtase_dimer"/>
</dbReference>
<organism evidence="21 22">
    <name type="scientific">Candidatus Sungiibacteriota bacterium</name>
    <dbReference type="NCBI Taxonomy" id="2750080"/>
    <lineage>
        <taxon>Bacteria</taxon>
        <taxon>Candidatus Sungiibacteriota</taxon>
    </lineage>
</organism>
<keyword evidence="10" id="KW-0476">Mercury</keyword>
<dbReference type="PANTHER" id="PTHR43014:SF4">
    <property type="entry name" value="PYRIDINE NUCLEOTIDE-DISULFIDE OXIDOREDUCTASE RCLA-RELATED"/>
    <property type="match status" value="1"/>
</dbReference>
<evidence type="ECO:0000256" key="7">
    <source>
        <dbReference type="ARBA" id="ARBA00022723"/>
    </source>
</evidence>
<keyword evidence="13 18" id="KW-0676">Redox-active center</keyword>
<accession>A0A7T5RJ94</accession>
<evidence type="ECO:0000256" key="17">
    <source>
        <dbReference type="PIRSR" id="PIRSR000350-4"/>
    </source>
</evidence>
<evidence type="ECO:0000256" key="6">
    <source>
        <dbReference type="ARBA" id="ARBA00022630"/>
    </source>
</evidence>
<evidence type="ECO:0000256" key="10">
    <source>
        <dbReference type="ARBA" id="ARBA00022914"/>
    </source>
</evidence>
<keyword evidence="16" id="KW-0547">Nucleotide-binding</keyword>
<name>A0A7T5RJ94_9BACT</name>
<feature type="domain" description="FAD/NAD(P)-binding" evidence="20">
    <location>
        <begin position="6"/>
        <end position="343"/>
    </location>
</feature>
<dbReference type="EMBL" id="CP066690">
    <property type="protein sequence ID" value="QQG45132.1"/>
    <property type="molecule type" value="Genomic_DNA"/>
</dbReference>
<dbReference type="PRINTS" id="PR00368">
    <property type="entry name" value="FADPNR"/>
</dbReference>
<evidence type="ECO:0000256" key="2">
    <source>
        <dbReference type="ARBA" id="ARBA00011738"/>
    </source>
</evidence>
<dbReference type="SUPFAM" id="SSF51905">
    <property type="entry name" value="FAD/NAD(P)-binding domain"/>
    <property type="match status" value="1"/>
</dbReference>
<dbReference type="AlphaFoldDB" id="A0A7T5RJ94"/>
<evidence type="ECO:0000313" key="21">
    <source>
        <dbReference type="EMBL" id="QQG45132.1"/>
    </source>
</evidence>